<comment type="caution">
    <text evidence="2">The sequence shown here is derived from an EMBL/GenBank/DDBJ whole genome shotgun (WGS) entry which is preliminary data.</text>
</comment>
<proteinExistence type="predicted"/>
<evidence type="ECO:0008006" key="4">
    <source>
        <dbReference type="Google" id="ProtNLM"/>
    </source>
</evidence>
<evidence type="ECO:0000256" key="1">
    <source>
        <dbReference type="SAM" id="Phobius"/>
    </source>
</evidence>
<organism evidence="2 3">
    <name type="scientific">Micrococcus lylae</name>
    <dbReference type="NCBI Taxonomy" id="1273"/>
    <lineage>
        <taxon>Bacteria</taxon>
        <taxon>Bacillati</taxon>
        <taxon>Actinomycetota</taxon>
        <taxon>Actinomycetes</taxon>
        <taxon>Micrococcales</taxon>
        <taxon>Micrococcaceae</taxon>
        <taxon>Micrococcus</taxon>
    </lineage>
</organism>
<keyword evidence="1" id="KW-1133">Transmembrane helix</keyword>
<dbReference type="RefSeq" id="WP_087133867.1">
    <property type="nucleotide sequence ID" value="NZ_CP126965.1"/>
</dbReference>
<dbReference type="EMBL" id="SPKT01000027">
    <property type="protein sequence ID" value="TFH98007.1"/>
    <property type="molecule type" value="Genomic_DNA"/>
</dbReference>
<keyword evidence="3" id="KW-1185">Reference proteome</keyword>
<feature type="transmembrane region" description="Helical" evidence="1">
    <location>
        <begin position="12"/>
        <end position="34"/>
    </location>
</feature>
<keyword evidence="1" id="KW-0812">Transmembrane</keyword>
<reference evidence="2 3" key="1">
    <citation type="submission" date="2019-03" db="EMBL/GenBank/DDBJ databases">
        <title>Reclassification of Micrococcus aloeverae and Micrococcus yunnanensis as later heterotypic synonyms of Micrococcus luteus.</title>
        <authorList>
            <person name="Huang C.-H."/>
        </authorList>
    </citation>
    <scope>NUCLEOTIDE SEQUENCE [LARGE SCALE GENOMIC DNA]</scope>
    <source>
        <strain evidence="2 3">BCRC 12151</strain>
    </source>
</reference>
<name>A0ABY2JX37_9MICC</name>
<sequence>MANRLREDRGSAVVEFLGLTFVLLVPLFYVLLFVSQAQAAAYGAVAAADQAARAAVSQEQGTAGASVHAVAQRTLKDYGVLADMYDVHVQCDPGSCLERQPGMVAQVQVRVEVPLPVLDQLFGITAAPVTVTSDARHRVPRF</sequence>
<evidence type="ECO:0000313" key="2">
    <source>
        <dbReference type="EMBL" id="TFH98007.1"/>
    </source>
</evidence>
<keyword evidence="1" id="KW-0472">Membrane</keyword>
<accession>A0ABY2JX37</accession>
<gene>
    <name evidence="2" type="ORF">E4A49_10755</name>
</gene>
<protein>
    <recommendedName>
        <fullName evidence="4">Pilus assembly protein</fullName>
    </recommendedName>
</protein>
<evidence type="ECO:0000313" key="3">
    <source>
        <dbReference type="Proteomes" id="UP000297477"/>
    </source>
</evidence>
<dbReference type="Proteomes" id="UP000297477">
    <property type="component" value="Unassembled WGS sequence"/>
</dbReference>